<dbReference type="AlphaFoldDB" id="A0AA95LZD5"/>
<evidence type="ECO:0000313" key="2">
    <source>
        <dbReference type="EMBL" id="WHY31641.1"/>
    </source>
</evidence>
<dbReference type="InterPro" id="IPR011112">
    <property type="entry name" value="Rho-like_N"/>
</dbReference>
<dbReference type="Pfam" id="PF07498">
    <property type="entry name" value="Rho_N"/>
    <property type="match status" value="1"/>
</dbReference>
<dbReference type="GO" id="GO:0006353">
    <property type="term" value="P:DNA-templated transcription termination"/>
    <property type="evidence" value="ECO:0007669"/>
    <property type="project" value="InterPro"/>
</dbReference>
<dbReference type="InterPro" id="IPR036269">
    <property type="entry name" value="Rho_N_sf"/>
</dbReference>
<gene>
    <name evidence="2" type="ORF">QNH45_13015</name>
</gene>
<accession>A0AA95LZD5</accession>
<dbReference type="InterPro" id="IPR036361">
    <property type="entry name" value="SAP_dom_sf"/>
</dbReference>
<dbReference type="Proteomes" id="UP001178303">
    <property type="component" value="Chromosome"/>
</dbReference>
<sequence length="73" mass="8367">MWIQNNKTGHVWCVSEEHGSRLLKNEDFIPFDEPQSDLNDLTVAELKEVAKERGLTNYSGLKHKELVELLSGE</sequence>
<feature type="domain" description="Rho termination factor-like N-terminal" evidence="1">
    <location>
        <begin position="37"/>
        <end position="73"/>
    </location>
</feature>
<organism evidence="2 3">
    <name type="scientific">Bacillus wiedmannii</name>
    <dbReference type="NCBI Taxonomy" id="1890302"/>
    <lineage>
        <taxon>Bacteria</taxon>
        <taxon>Bacillati</taxon>
        <taxon>Bacillota</taxon>
        <taxon>Bacilli</taxon>
        <taxon>Bacillales</taxon>
        <taxon>Bacillaceae</taxon>
        <taxon>Bacillus</taxon>
        <taxon>Bacillus cereus group</taxon>
    </lineage>
</organism>
<reference evidence="2" key="1">
    <citation type="submission" date="2023-05" db="EMBL/GenBank/DDBJ databases">
        <title>Comparative genomics of Bacillaceae isolates and their secondary metabolite potential.</title>
        <authorList>
            <person name="Song L."/>
            <person name="Nielsen L.J."/>
            <person name="Mohite O."/>
            <person name="Xu X."/>
            <person name="Weber T."/>
            <person name="Kovacs A.T."/>
        </authorList>
    </citation>
    <scope>NUCLEOTIDE SEQUENCE</scope>
    <source>
        <strain evidence="2">LN15</strain>
    </source>
</reference>
<dbReference type="RefSeq" id="WP_283886068.1">
    <property type="nucleotide sequence ID" value="NZ_CP126099.1"/>
</dbReference>
<dbReference type="Gene3D" id="1.10.720.30">
    <property type="entry name" value="SAP domain"/>
    <property type="match status" value="1"/>
</dbReference>
<dbReference type="SUPFAM" id="SSF68912">
    <property type="entry name" value="Rho N-terminal domain-like"/>
    <property type="match status" value="1"/>
</dbReference>
<dbReference type="SMART" id="SM00959">
    <property type="entry name" value="Rho_N"/>
    <property type="match status" value="1"/>
</dbReference>
<proteinExistence type="predicted"/>
<evidence type="ECO:0000259" key="1">
    <source>
        <dbReference type="SMART" id="SM00959"/>
    </source>
</evidence>
<evidence type="ECO:0000313" key="3">
    <source>
        <dbReference type="Proteomes" id="UP001178303"/>
    </source>
</evidence>
<name>A0AA95LZD5_9BACI</name>
<protein>
    <submittedName>
        <fullName evidence="2">Rho termination factor N-terminal domain-containing protein</fullName>
    </submittedName>
</protein>
<dbReference type="EMBL" id="CP126099">
    <property type="protein sequence ID" value="WHY31641.1"/>
    <property type="molecule type" value="Genomic_DNA"/>
</dbReference>